<sequence length="111" mass="11894">MFARLSAVAARRSSGWFGIILPGLYAGMVIAVTVMVAAVLMFAEDPGFIGIWLVFATLPLSAVALALTEMAGELPRPFDMAVFFVATTGVGLVQAWVLRLLVRGRRVPVSR</sequence>
<name>A0ABW2CV84_9ACTN</name>
<dbReference type="Pfam" id="PF25637">
    <property type="entry name" value="DUF7942"/>
    <property type="match status" value="1"/>
</dbReference>
<reference evidence="3" key="1">
    <citation type="journal article" date="2019" name="Int. J. Syst. Evol. Microbiol.">
        <title>The Global Catalogue of Microorganisms (GCM) 10K type strain sequencing project: providing services to taxonomists for standard genome sequencing and annotation.</title>
        <authorList>
            <consortium name="The Broad Institute Genomics Platform"/>
            <consortium name="The Broad Institute Genome Sequencing Center for Infectious Disease"/>
            <person name="Wu L."/>
            <person name="Ma J."/>
        </authorList>
    </citation>
    <scope>NUCLEOTIDE SEQUENCE [LARGE SCALE GENOMIC DNA]</scope>
    <source>
        <strain evidence="3">JCM 3369</strain>
    </source>
</reference>
<keyword evidence="3" id="KW-1185">Reference proteome</keyword>
<keyword evidence="1" id="KW-0812">Transmembrane</keyword>
<feature type="transmembrane region" description="Helical" evidence="1">
    <location>
        <begin position="49"/>
        <end position="68"/>
    </location>
</feature>
<evidence type="ECO:0000313" key="2">
    <source>
        <dbReference type="EMBL" id="MFC6885737.1"/>
    </source>
</evidence>
<protein>
    <submittedName>
        <fullName evidence="2">SCO4225 family membrane protein</fullName>
    </submittedName>
</protein>
<evidence type="ECO:0000256" key="1">
    <source>
        <dbReference type="SAM" id="Phobius"/>
    </source>
</evidence>
<accession>A0ABW2CV84</accession>
<gene>
    <name evidence="2" type="ORF">ACFQKB_38670</name>
</gene>
<feature type="transmembrane region" description="Helical" evidence="1">
    <location>
        <begin position="16"/>
        <end position="42"/>
    </location>
</feature>
<dbReference type="Proteomes" id="UP001596380">
    <property type="component" value="Unassembled WGS sequence"/>
</dbReference>
<keyword evidence="1" id="KW-1133">Transmembrane helix</keyword>
<evidence type="ECO:0000313" key="3">
    <source>
        <dbReference type="Proteomes" id="UP001596380"/>
    </source>
</evidence>
<comment type="caution">
    <text evidence="2">The sequence shown here is derived from an EMBL/GenBank/DDBJ whole genome shotgun (WGS) entry which is preliminary data.</text>
</comment>
<proteinExistence type="predicted"/>
<dbReference type="NCBIfam" id="NF046119">
    <property type="entry name" value="memb_SCO4225"/>
    <property type="match status" value="1"/>
</dbReference>
<dbReference type="EMBL" id="JBHSXS010000042">
    <property type="protein sequence ID" value="MFC6885737.1"/>
    <property type="molecule type" value="Genomic_DNA"/>
</dbReference>
<keyword evidence="1" id="KW-0472">Membrane</keyword>
<feature type="transmembrane region" description="Helical" evidence="1">
    <location>
        <begin position="80"/>
        <end position="102"/>
    </location>
</feature>
<organism evidence="2 3">
    <name type="scientific">Actinomadura yumaensis</name>
    <dbReference type="NCBI Taxonomy" id="111807"/>
    <lineage>
        <taxon>Bacteria</taxon>
        <taxon>Bacillati</taxon>
        <taxon>Actinomycetota</taxon>
        <taxon>Actinomycetes</taxon>
        <taxon>Streptosporangiales</taxon>
        <taxon>Thermomonosporaceae</taxon>
        <taxon>Actinomadura</taxon>
    </lineage>
</organism>
<dbReference type="InterPro" id="IPR057702">
    <property type="entry name" value="DUF7942"/>
</dbReference>
<dbReference type="RefSeq" id="WP_378047343.1">
    <property type="nucleotide sequence ID" value="NZ_JBHSXE010000001.1"/>
</dbReference>